<feature type="binding site" evidence="10">
    <location>
        <position position="180"/>
    </location>
    <ligand>
        <name>Zn(2+)</name>
        <dbReference type="ChEBI" id="CHEBI:29105"/>
        <label>1</label>
    </ligand>
</feature>
<dbReference type="InterPro" id="IPR006026">
    <property type="entry name" value="Peptidase_Metallo"/>
</dbReference>
<evidence type="ECO:0000256" key="6">
    <source>
        <dbReference type="ARBA" id="ARBA00022833"/>
    </source>
</evidence>
<feature type="binding site" evidence="10">
    <location>
        <position position="194"/>
    </location>
    <ligand>
        <name>Zn(2+)</name>
        <dbReference type="ChEBI" id="CHEBI:29105"/>
        <label>1</label>
    </ligand>
</feature>
<dbReference type="EMBL" id="JANEYG010000198">
    <property type="protein sequence ID" value="KAJ8911353.1"/>
    <property type="molecule type" value="Genomic_DNA"/>
</dbReference>
<comment type="cofactor">
    <cofactor evidence="10">
        <name>Zn(2+)</name>
        <dbReference type="ChEBI" id="CHEBI:29105"/>
    </cofactor>
    <text evidence="10">Binds 2 Zn(2+) ions per subunit.</text>
</comment>
<keyword evidence="2" id="KW-0645">Protease</keyword>
<proteinExistence type="inferred from homology"/>
<feature type="binding site" evidence="10">
    <location>
        <position position="199"/>
    </location>
    <ligand>
        <name>Ca(2+)</name>
        <dbReference type="ChEBI" id="CHEBI:29108"/>
        <label>3</label>
    </ligand>
</feature>
<evidence type="ECO:0000313" key="12">
    <source>
        <dbReference type="EMBL" id="KAJ8911353.1"/>
    </source>
</evidence>
<dbReference type="PANTHER" id="PTHR10201">
    <property type="entry name" value="MATRIX METALLOPROTEINASE"/>
    <property type="match status" value="1"/>
</dbReference>
<dbReference type="AlphaFoldDB" id="A0AAV8VAW7"/>
<evidence type="ECO:0000313" key="13">
    <source>
        <dbReference type="Proteomes" id="UP001159042"/>
    </source>
</evidence>
<keyword evidence="4" id="KW-0732">Signal</keyword>
<dbReference type="PANTHER" id="PTHR10201:SF291">
    <property type="entry name" value="MATRIX METALLOPROTEINASE 1, ISOFORM C-RELATED"/>
    <property type="match status" value="1"/>
</dbReference>
<keyword evidence="7" id="KW-0482">Metalloprotease</keyword>
<feature type="binding site" evidence="10">
    <location>
        <position position="423"/>
    </location>
    <ligand>
        <name>Ca(2+)</name>
        <dbReference type="ChEBI" id="CHEBI:29108"/>
        <label>5</label>
    </ligand>
</feature>
<feature type="binding site" evidence="9">
    <location>
        <position position="222"/>
    </location>
    <ligand>
        <name>Zn(2+)</name>
        <dbReference type="ChEBI" id="CHEBI:29105"/>
        <label>2</label>
        <note>catalytic</note>
    </ligand>
</feature>
<dbReference type="PRINTS" id="PR00138">
    <property type="entry name" value="MATRIXIN"/>
</dbReference>
<accession>A0AAV8VAW7</accession>
<feature type="binding site" description="in inhibited form" evidence="10">
    <location>
        <position position="86"/>
    </location>
    <ligand>
        <name>Zn(2+)</name>
        <dbReference type="ChEBI" id="CHEBI:29105"/>
        <label>2</label>
        <note>catalytic</note>
    </ligand>
</feature>
<feature type="binding site" evidence="10">
    <location>
        <position position="326"/>
    </location>
    <ligand>
        <name>Ca(2+)</name>
        <dbReference type="ChEBI" id="CHEBI:29108"/>
        <label>4</label>
    </ligand>
</feature>
<feature type="binding site" evidence="10">
    <location>
        <position position="145"/>
    </location>
    <ligand>
        <name>Ca(2+)</name>
        <dbReference type="ChEBI" id="CHEBI:29108"/>
        <label>2</label>
    </ligand>
</feature>
<keyword evidence="3 9" id="KW-0479">Metal-binding</keyword>
<dbReference type="InterPro" id="IPR036375">
    <property type="entry name" value="Hemopexin-like_dom_sf"/>
</dbReference>
<gene>
    <name evidence="12" type="ORF">NQ315_011646</name>
</gene>
<feature type="binding site" evidence="10">
    <location>
        <position position="172"/>
    </location>
    <ligand>
        <name>Ca(2+)</name>
        <dbReference type="ChEBI" id="CHEBI:29108"/>
        <label>3</label>
    </ligand>
</feature>
<feature type="binding site" evidence="10">
    <location>
        <position position="155"/>
    </location>
    <ligand>
        <name>Zn(2+)</name>
        <dbReference type="ChEBI" id="CHEBI:29105"/>
        <label>1</label>
    </ligand>
</feature>
<evidence type="ECO:0000259" key="11">
    <source>
        <dbReference type="SMART" id="SM00235"/>
    </source>
</evidence>
<dbReference type="GO" id="GO:0006508">
    <property type="term" value="P:proteolysis"/>
    <property type="evidence" value="ECO:0007669"/>
    <property type="project" value="UniProtKB-KW"/>
</dbReference>
<evidence type="ECO:0000256" key="3">
    <source>
        <dbReference type="ARBA" id="ARBA00022723"/>
    </source>
</evidence>
<feature type="binding site" evidence="9">
    <location>
        <position position="226"/>
    </location>
    <ligand>
        <name>Zn(2+)</name>
        <dbReference type="ChEBI" id="CHEBI:29105"/>
        <label>2</label>
        <note>catalytic</note>
    </ligand>
</feature>
<dbReference type="SMART" id="SM00235">
    <property type="entry name" value="ZnMc"/>
    <property type="match status" value="1"/>
</dbReference>
<dbReference type="GO" id="GO:0004222">
    <property type="term" value="F:metalloendopeptidase activity"/>
    <property type="evidence" value="ECO:0007669"/>
    <property type="project" value="InterPro"/>
</dbReference>
<evidence type="ECO:0000256" key="2">
    <source>
        <dbReference type="ARBA" id="ARBA00022670"/>
    </source>
</evidence>
<feature type="binding site" evidence="10">
    <location>
        <position position="240"/>
    </location>
    <ligand>
        <name>Zn(2+)</name>
        <dbReference type="ChEBI" id="CHEBI:29105"/>
        <label>2</label>
        <note>catalytic</note>
    </ligand>
</feature>
<keyword evidence="10" id="KW-0106">Calcium</keyword>
<evidence type="ECO:0000256" key="1">
    <source>
        <dbReference type="ARBA" id="ARBA00010370"/>
    </source>
</evidence>
<name>A0AAV8VAW7_9CUCU</name>
<dbReference type="Gene3D" id="2.110.10.10">
    <property type="entry name" value="Hemopexin-like domain"/>
    <property type="match status" value="1"/>
</dbReference>
<dbReference type="Pfam" id="PF00413">
    <property type="entry name" value="Peptidase_M10"/>
    <property type="match status" value="1"/>
</dbReference>
<sequence length="506" mass="57963">MRDKKEVARVHPHRYDPLQSMNYAYFPFVMAALKRLDNSLGMYNTDSENELMNIEEALMFYQEFYNLPIDGTLNEETAKLMAQPRCGVTDDPTGYATAPTKWSKNILKWHFSFATKEQIEVAEKAFETWSNEANIQLVRNFSRPDIIISMKRSVHHFASFCQGPGRCVSKFDGEGGVLGHAYFPQYVGGCIEIHLDADEHFYMGLGGVTPPGQISMLQLLTHEIGHSLGLKHSRQNDSVMYAYYKDGHGRLSEDDIQGIQSLYGKLITTPTKTTTTTTVATTTTTTTQKPTPRKITETATTAAVTTDSNVKNGKLDNVNLCKIHPDALLITSNHHLLIFYQQYVWILEIGEEKYRKPLLIDEYLPNQLTSNMRGIKHIYQSANGHIMVIIDEFIYIFDFPSFVIRQKNKLSDFGIGRSDVINAFFTSYSGRSYILYQNYYYVEIDECTMRVRSRGTITDLLPGVPIDLNGGFRYINGNMYFFRNNTYYEFNEFKNKTTFFPLNNKV</sequence>
<feature type="binding site" evidence="10">
    <location>
        <position position="188"/>
    </location>
    <ligand>
        <name>Ca(2+)</name>
        <dbReference type="ChEBI" id="CHEBI:29108"/>
        <label>2</label>
    </ligand>
</feature>
<comment type="similarity">
    <text evidence="1">Belongs to the peptidase M10A family.</text>
</comment>
<dbReference type="GO" id="GO:0030574">
    <property type="term" value="P:collagen catabolic process"/>
    <property type="evidence" value="ECO:0007669"/>
    <property type="project" value="TreeGrafter"/>
</dbReference>
<evidence type="ECO:0000256" key="10">
    <source>
        <dbReference type="PIRSR" id="PIRSR621190-2"/>
    </source>
</evidence>
<evidence type="ECO:0000256" key="5">
    <source>
        <dbReference type="ARBA" id="ARBA00022801"/>
    </source>
</evidence>
<dbReference type="InterPro" id="IPR001818">
    <property type="entry name" value="Pept_M10_metallopeptidase"/>
</dbReference>
<keyword evidence="13" id="KW-1185">Reference proteome</keyword>
<dbReference type="GO" id="GO:0030198">
    <property type="term" value="P:extracellular matrix organization"/>
    <property type="evidence" value="ECO:0007669"/>
    <property type="project" value="TreeGrafter"/>
</dbReference>
<evidence type="ECO:0000256" key="7">
    <source>
        <dbReference type="ARBA" id="ARBA00023049"/>
    </source>
</evidence>
<feature type="domain" description="Peptidase metallopeptidase" evidence="11">
    <location>
        <begin position="98"/>
        <end position="265"/>
    </location>
</feature>
<dbReference type="GO" id="GO:0005615">
    <property type="term" value="C:extracellular space"/>
    <property type="evidence" value="ECO:0007669"/>
    <property type="project" value="TreeGrafter"/>
</dbReference>
<dbReference type="InterPro" id="IPR021190">
    <property type="entry name" value="Pept_M10A"/>
</dbReference>
<feature type="binding site" evidence="10">
    <location>
        <position position="196"/>
    </location>
    <ligand>
        <name>Ca(2+)</name>
        <dbReference type="ChEBI" id="CHEBI:29108"/>
        <label>3</label>
    </ligand>
</feature>
<keyword evidence="6 9" id="KW-0862">Zinc</keyword>
<dbReference type="InterPro" id="IPR024079">
    <property type="entry name" value="MetalloPept_cat_dom_sf"/>
</dbReference>
<dbReference type="SUPFAM" id="SSF55486">
    <property type="entry name" value="Metalloproteases ('zincins'), catalytic domain"/>
    <property type="match status" value="1"/>
</dbReference>
<dbReference type="GO" id="GO:0031012">
    <property type="term" value="C:extracellular matrix"/>
    <property type="evidence" value="ECO:0007669"/>
    <property type="project" value="InterPro"/>
</dbReference>
<evidence type="ECO:0000256" key="8">
    <source>
        <dbReference type="PIRSR" id="PIRSR001191-1"/>
    </source>
</evidence>
<evidence type="ECO:0000256" key="9">
    <source>
        <dbReference type="PIRSR" id="PIRSR001191-2"/>
    </source>
</evidence>
<feature type="active site" evidence="8">
    <location>
        <position position="223"/>
    </location>
</feature>
<dbReference type="GO" id="GO:0008270">
    <property type="term" value="F:zinc ion binding"/>
    <property type="evidence" value="ECO:0007669"/>
    <property type="project" value="InterPro"/>
</dbReference>
<feature type="binding site" evidence="10">
    <location>
        <position position="173"/>
    </location>
    <ligand>
        <name>Ca(2+)</name>
        <dbReference type="ChEBI" id="CHEBI:29108"/>
        <label>3</label>
    </ligand>
</feature>
<dbReference type="Proteomes" id="UP001159042">
    <property type="component" value="Unassembled WGS sequence"/>
</dbReference>
<evidence type="ECO:0000256" key="4">
    <source>
        <dbReference type="ARBA" id="ARBA00022729"/>
    </source>
</evidence>
<comment type="cofactor">
    <cofactor evidence="10">
        <name>Ca(2+)</name>
        <dbReference type="ChEBI" id="CHEBI:29108"/>
    </cofactor>
    <text evidence="10">Can bind about 5 Ca(2+) ions per subunit.</text>
</comment>
<protein>
    <recommendedName>
        <fullName evidence="11">Peptidase metallopeptidase domain-containing protein</fullName>
    </recommendedName>
</protein>
<comment type="caution">
    <text evidence="12">The sequence shown here is derived from an EMBL/GenBank/DDBJ whole genome shotgun (WGS) entry which is preliminary data.</text>
</comment>
<feature type="binding site" evidence="10">
    <location>
        <position position="199"/>
    </location>
    <ligand>
        <name>Ca(2+)</name>
        <dbReference type="ChEBI" id="CHEBI:29108"/>
        <label>1</label>
    </ligand>
</feature>
<dbReference type="PIRSF" id="PIRSF001191">
    <property type="entry name" value="Peptidase_M10A_matrix"/>
    <property type="match status" value="1"/>
</dbReference>
<organism evidence="12 13">
    <name type="scientific">Exocentrus adspersus</name>
    <dbReference type="NCBI Taxonomy" id="1586481"/>
    <lineage>
        <taxon>Eukaryota</taxon>
        <taxon>Metazoa</taxon>
        <taxon>Ecdysozoa</taxon>
        <taxon>Arthropoda</taxon>
        <taxon>Hexapoda</taxon>
        <taxon>Insecta</taxon>
        <taxon>Pterygota</taxon>
        <taxon>Neoptera</taxon>
        <taxon>Endopterygota</taxon>
        <taxon>Coleoptera</taxon>
        <taxon>Polyphaga</taxon>
        <taxon>Cucujiformia</taxon>
        <taxon>Chrysomeloidea</taxon>
        <taxon>Cerambycidae</taxon>
        <taxon>Lamiinae</taxon>
        <taxon>Acanthocinini</taxon>
        <taxon>Exocentrus</taxon>
    </lineage>
</organism>
<keyword evidence="5" id="KW-0378">Hydrolase</keyword>
<dbReference type="SUPFAM" id="SSF50923">
    <property type="entry name" value="Hemopexin-like domain"/>
    <property type="match status" value="1"/>
</dbReference>
<feature type="binding site" evidence="9">
    <location>
        <position position="232"/>
    </location>
    <ligand>
        <name>Zn(2+)</name>
        <dbReference type="ChEBI" id="CHEBI:29105"/>
        <label>2</label>
        <note>catalytic</note>
    </ligand>
</feature>
<reference evidence="12 13" key="1">
    <citation type="journal article" date="2023" name="Insect Mol. Biol.">
        <title>Genome sequencing provides insights into the evolution of gene families encoding plant cell wall-degrading enzymes in longhorned beetles.</title>
        <authorList>
            <person name="Shin N.R."/>
            <person name="Okamura Y."/>
            <person name="Kirsch R."/>
            <person name="Pauchet Y."/>
        </authorList>
    </citation>
    <scope>NUCLEOTIDE SEQUENCE [LARGE SCALE GENOMIC DNA]</scope>
    <source>
        <strain evidence="12">EAD_L_NR</strain>
    </source>
</reference>
<dbReference type="Gene3D" id="3.40.390.10">
    <property type="entry name" value="Collagenase (Catalytic Domain)"/>
    <property type="match status" value="1"/>
</dbReference>